<keyword evidence="1" id="KW-0472">Membrane</keyword>
<protein>
    <submittedName>
        <fullName evidence="2">Uncharacterized protein</fullName>
    </submittedName>
</protein>
<evidence type="ECO:0000313" key="3">
    <source>
        <dbReference type="Proteomes" id="UP000886900"/>
    </source>
</evidence>
<keyword evidence="1" id="KW-0812">Transmembrane</keyword>
<organism evidence="2 3">
    <name type="scientific">Pseudomonas farris</name>
    <dbReference type="NCBI Taxonomy" id="2841207"/>
    <lineage>
        <taxon>Bacteria</taxon>
        <taxon>Pseudomonadati</taxon>
        <taxon>Pseudomonadota</taxon>
        <taxon>Gammaproteobacteria</taxon>
        <taxon>Pseudomonadales</taxon>
        <taxon>Pseudomonadaceae</taxon>
        <taxon>Pseudomonas</taxon>
    </lineage>
</organism>
<sequence>MIDGLLEGIKDLPQSALDSFREGGNAIGERAAVALEPELAAKLNEIYGLDVSIAQQAPLLVRTISAVSLAGWIGALLMAGGYLANNDRFKKAAVWTSVVSVASHGFFLIVGLVWNALSE</sequence>
<name>A0ABS6PTE2_9PSED</name>
<feature type="transmembrane region" description="Helical" evidence="1">
    <location>
        <begin position="92"/>
        <end position="117"/>
    </location>
</feature>
<keyword evidence="1" id="KW-1133">Transmembrane helix</keyword>
<dbReference type="Proteomes" id="UP000886900">
    <property type="component" value="Unassembled WGS sequence"/>
</dbReference>
<evidence type="ECO:0000313" key="2">
    <source>
        <dbReference type="EMBL" id="MBV4463740.1"/>
    </source>
</evidence>
<comment type="caution">
    <text evidence="2">The sequence shown here is derived from an EMBL/GenBank/DDBJ whole genome shotgun (WGS) entry which is preliminary data.</text>
</comment>
<accession>A0ABS6PTE2</accession>
<dbReference type="EMBL" id="JAHSTV010000004">
    <property type="protein sequence ID" value="MBV4463740.1"/>
    <property type="molecule type" value="Genomic_DNA"/>
</dbReference>
<evidence type="ECO:0000256" key="1">
    <source>
        <dbReference type="SAM" id="Phobius"/>
    </source>
</evidence>
<dbReference type="RefSeq" id="WP_217856212.1">
    <property type="nucleotide sequence ID" value="NZ_JAHSTV010000004.1"/>
</dbReference>
<feature type="transmembrane region" description="Helical" evidence="1">
    <location>
        <begin position="59"/>
        <end position="80"/>
    </location>
</feature>
<proteinExistence type="predicted"/>
<reference evidence="2" key="1">
    <citation type="submission" date="2021-06" db="EMBL/GenBank/DDBJ databases">
        <title>Updating the genus Pseudomonas: Description of 43 new species and partition of the Pseudomonas putida group.</title>
        <authorList>
            <person name="Girard L."/>
            <person name="Lood C."/>
            <person name="Vandamme P."/>
            <person name="Rokni-Zadeh H."/>
            <person name="Van Noort V."/>
            <person name="Hofte M."/>
            <person name="Lavigne R."/>
            <person name="De Mot R."/>
        </authorList>
    </citation>
    <scope>NUCLEOTIDE SEQUENCE</scope>
    <source>
        <strain evidence="2">SWRI79</strain>
    </source>
</reference>
<keyword evidence="3" id="KW-1185">Reference proteome</keyword>
<gene>
    <name evidence="2" type="ORF">KVG95_10390</name>
</gene>